<evidence type="ECO:0000256" key="5">
    <source>
        <dbReference type="ARBA" id="ARBA00040665"/>
    </source>
</evidence>
<name>A0A507FNZ0_9FUNG</name>
<accession>A0A507FNZ0</accession>
<evidence type="ECO:0000256" key="3">
    <source>
        <dbReference type="ARBA" id="ARBA00022737"/>
    </source>
</evidence>
<gene>
    <name evidence="8" type="ORF">CcCBS67573_g00579</name>
</gene>
<evidence type="ECO:0000256" key="2">
    <source>
        <dbReference type="ARBA" id="ARBA00022490"/>
    </source>
</evidence>
<proteinExistence type="predicted"/>
<feature type="coiled-coil region" evidence="6">
    <location>
        <begin position="335"/>
        <end position="382"/>
    </location>
</feature>
<comment type="subcellular location">
    <subcellularLocation>
        <location evidence="1">Cytoplasm</location>
    </subcellularLocation>
</comment>
<feature type="compositionally biased region" description="Polar residues" evidence="7">
    <location>
        <begin position="740"/>
        <end position="752"/>
    </location>
</feature>
<comment type="caution">
    <text evidence="8">The sequence shown here is derived from an EMBL/GenBank/DDBJ whole genome shotgun (WGS) entry which is preliminary data.</text>
</comment>
<dbReference type="Pfam" id="PF13424">
    <property type="entry name" value="TPR_12"/>
    <property type="match status" value="1"/>
</dbReference>
<dbReference type="PANTHER" id="PTHR46630">
    <property type="entry name" value="TETRATRICOPEPTIDE REPEAT PROTEIN 29"/>
    <property type="match status" value="1"/>
</dbReference>
<dbReference type="Gene3D" id="1.25.40.10">
    <property type="entry name" value="Tetratricopeptide repeat domain"/>
    <property type="match status" value="2"/>
</dbReference>
<dbReference type="OrthoDB" id="286233at2759"/>
<dbReference type="GO" id="GO:0003341">
    <property type="term" value="P:cilium movement"/>
    <property type="evidence" value="ECO:0007669"/>
    <property type="project" value="TreeGrafter"/>
</dbReference>
<dbReference type="GO" id="GO:0005929">
    <property type="term" value="C:cilium"/>
    <property type="evidence" value="ECO:0007669"/>
    <property type="project" value="TreeGrafter"/>
</dbReference>
<dbReference type="STRING" id="246404.A0A507FNZ0"/>
<dbReference type="SMART" id="SM00028">
    <property type="entry name" value="TPR"/>
    <property type="match status" value="6"/>
</dbReference>
<protein>
    <recommendedName>
        <fullName evidence="5">Tetratricopeptide repeat protein 29</fullName>
    </recommendedName>
</protein>
<feature type="region of interest" description="Disordered" evidence="7">
    <location>
        <begin position="612"/>
        <end position="675"/>
    </location>
</feature>
<sequence>MKNKVVFSLGVERNIASTAASPHFPSEIKRLLRGVEHAQANKQTAQLAEKLAALVDLFEQIEDADKARRYAKMLIECLSSGDNATKMKGEKGAHYMAGALLSLGRAQLSLKDFDNAIANFEKYSKYSASFSKEDDIRKVSYYAQFNMGLAYLQRGEQKDEEGATVAAKADFQQAQILFKALYGQFDSLWLSKEKRCDVMMNLGIMYGYLGDLERGLACLERSLKLAKELDDSVTIARIYFNLSAIFKKANNLPKALLYLQKELLEHKKMNDIEGCLETHFEIAIVYQQLQNYNDALSTMNLYIATAKKLSDNDAVDRGYDVIREINESIEKLQKINQLSNQLMNARKTKAGKRAEFKLIWEMANLKMTLAQYKDALKDFETLNQISSSLPLNVAETDAITKGLGDANAGMQQYNLAVPYYRTLLRRWTGLTKERAEPIDQITRPLIECDRIGIHLQNLKIQLEAQRHLSIVFARFQYFERAQRAQARVRDLEAMVEAEGGLDETYDEEADEDSVPLSGNADVCEEDIVSGSEKDEEAMWVSKAARVNKSKNTPNDGKRTSAIVSKLNLTLSSSPEPEPAIYRDAPKSAVKRKIIPLQSHLNLSQDNLSIEKPEIPSLSESDSESDYMLTTDRVKSKRKTALDRLKEQKRRKDAPEFPETPLPHAPSREPRSASRVSLSRVISSSSEASIFDVDYELPDIPPPQYTVGSYRPQTTNTPSVTTSSDRVVNLLPSIHGDQASGVPTTENDNTSNGFVFDDFSEPEDDVVTPLPPKKAQLSAKIVEKQGEMDLHNPPASFKGSGTPSALGRRKPLTSQLSDNSSSASSASRATPKKKSMKVRVQVGSETLYIPCAMMGTPKTVRWLQNEVSRRYRQTHKIAIEVDKLVVDDPKNGNSTLYKEDLLTNVLKNNQTLRAALIE</sequence>
<dbReference type="Pfam" id="PF13181">
    <property type="entry name" value="TPR_8"/>
    <property type="match status" value="1"/>
</dbReference>
<evidence type="ECO:0000256" key="1">
    <source>
        <dbReference type="ARBA" id="ARBA00004496"/>
    </source>
</evidence>
<dbReference type="InterPro" id="IPR019734">
    <property type="entry name" value="TPR_rpt"/>
</dbReference>
<dbReference type="SUPFAM" id="SSF48452">
    <property type="entry name" value="TPR-like"/>
    <property type="match status" value="2"/>
</dbReference>
<dbReference type="InterPro" id="IPR051476">
    <property type="entry name" value="Bac_ResReg_Asp_Phosphatase"/>
</dbReference>
<dbReference type="GO" id="GO:0005737">
    <property type="term" value="C:cytoplasm"/>
    <property type="evidence" value="ECO:0007669"/>
    <property type="project" value="UniProtKB-SubCell"/>
</dbReference>
<reference evidence="8 9" key="1">
    <citation type="journal article" date="2019" name="Sci. Rep.">
        <title>Comparative genomics of chytrid fungi reveal insights into the obligate biotrophic and pathogenic lifestyle of Synchytrium endobioticum.</title>
        <authorList>
            <person name="van de Vossenberg B.T.L.H."/>
            <person name="Warris S."/>
            <person name="Nguyen H.D.T."/>
            <person name="van Gent-Pelzer M.P.E."/>
            <person name="Joly D.L."/>
            <person name="van de Geest H.C."/>
            <person name="Bonants P.J.M."/>
            <person name="Smith D.S."/>
            <person name="Levesque C.A."/>
            <person name="van der Lee T.A.J."/>
        </authorList>
    </citation>
    <scope>NUCLEOTIDE SEQUENCE [LARGE SCALE GENOMIC DNA]</scope>
    <source>
        <strain evidence="8 9">CBS 675.73</strain>
    </source>
</reference>
<dbReference type="InterPro" id="IPR011990">
    <property type="entry name" value="TPR-like_helical_dom_sf"/>
</dbReference>
<evidence type="ECO:0000256" key="6">
    <source>
        <dbReference type="SAM" id="Coils"/>
    </source>
</evidence>
<keyword evidence="9" id="KW-1185">Reference proteome</keyword>
<evidence type="ECO:0000313" key="9">
    <source>
        <dbReference type="Proteomes" id="UP000320333"/>
    </source>
</evidence>
<dbReference type="AlphaFoldDB" id="A0A507FNZ0"/>
<evidence type="ECO:0000313" key="8">
    <source>
        <dbReference type="EMBL" id="TPX78151.1"/>
    </source>
</evidence>
<keyword evidence="4" id="KW-0802">TPR repeat</keyword>
<dbReference type="PANTHER" id="PTHR46630:SF1">
    <property type="entry name" value="TETRATRICOPEPTIDE REPEAT PROTEIN 29"/>
    <property type="match status" value="1"/>
</dbReference>
<keyword evidence="3" id="KW-0677">Repeat</keyword>
<keyword evidence="2" id="KW-0963">Cytoplasm</keyword>
<feature type="region of interest" description="Disordered" evidence="7">
    <location>
        <begin position="733"/>
        <end position="770"/>
    </location>
</feature>
<dbReference type="Proteomes" id="UP000320333">
    <property type="component" value="Unassembled WGS sequence"/>
</dbReference>
<evidence type="ECO:0000256" key="7">
    <source>
        <dbReference type="SAM" id="MobiDB-lite"/>
    </source>
</evidence>
<dbReference type="EMBL" id="QEAP01000008">
    <property type="protein sequence ID" value="TPX78151.1"/>
    <property type="molecule type" value="Genomic_DNA"/>
</dbReference>
<feature type="compositionally biased region" description="Low complexity" evidence="7">
    <location>
        <begin position="813"/>
        <end position="828"/>
    </location>
</feature>
<evidence type="ECO:0000256" key="4">
    <source>
        <dbReference type="ARBA" id="ARBA00022803"/>
    </source>
</evidence>
<feature type="region of interest" description="Disordered" evidence="7">
    <location>
        <begin position="788"/>
        <end position="835"/>
    </location>
</feature>
<organism evidence="8 9">
    <name type="scientific">Chytriomyces confervae</name>
    <dbReference type="NCBI Taxonomy" id="246404"/>
    <lineage>
        <taxon>Eukaryota</taxon>
        <taxon>Fungi</taxon>
        <taxon>Fungi incertae sedis</taxon>
        <taxon>Chytridiomycota</taxon>
        <taxon>Chytridiomycota incertae sedis</taxon>
        <taxon>Chytridiomycetes</taxon>
        <taxon>Chytridiales</taxon>
        <taxon>Chytriomycetaceae</taxon>
        <taxon>Chytriomyces</taxon>
    </lineage>
</organism>
<keyword evidence="6" id="KW-0175">Coiled coil</keyword>
<dbReference type="Gene3D" id="3.10.20.90">
    <property type="entry name" value="Phosphatidylinositol 3-kinase Catalytic Subunit, Chain A, domain 1"/>
    <property type="match status" value="1"/>
</dbReference>